<organism evidence="7 8">
    <name type="scientific">Mycena pura</name>
    <dbReference type="NCBI Taxonomy" id="153505"/>
    <lineage>
        <taxon>Eukaryota</taxon>
        <taxon>Fungi</taxon>
        <taxon>Dikarya</taxon>
        <taxon>Basidiomycota</taxon>
        <taxon>Agaricomycotina</taxon>
        <taxon>Agaricomycetes</taxon>
        <taxon>Agaricomycetidae</taxon>
        <taxon>Agaricales</taxon>
        <taxon>Marasmiineae</taxon>
        <taxon>Mycenaceae</taxon>
        <taxon>Mycena</taxon>
    </lineage>
</organism>
<dbReference type="PRINTS" id="PR00792">
    <property type="entry name" value="PEPSIN"/>
</dbReference>
<dbReference type="PANTHER" id="PTHR47966:SF51">
    <property type="entry name" value="BETA-SITE APP-CLEAVING ENZYME, ISOFORM A-RELATED"/>
    <property type="match status" value="1"/>
</dbReference>
<feature type="signal peptide" evidence="5">
    <location>
        <begin position="1"/>
        <end position="20"/>
    </location>
</feature>
<keyword evidence="8" id="KW-1185">Reference proteome</keyword>
<dbReference type="InterPro" id="IPR034164">
    <property type="entry name" value="Pepsin-like_dom"/>
</dbReference>
<dbReference type="GO" id="GO:0004190">
    <property type="term" value="F:aspartic-type endopeptidase activity"/>
    <property type="evidence" value="ECO:0007669"/>
    <property type="project" value="UniProtKB-KW"/>
</dbReference>
<dbReference type="EMBL" id="JARJCW010000013">
    <property type="protein sequence ID" value="KAJ7217786.1"/>
    <property type="molecule type" value="Genomic_DNA"/>
</dbReference>
<dbReference type="PROSITE" id="PS00141">
    <property type="entry name" value="ASP_PROTEASE"/>
    <property type="match status" value="1"/>
</dbReference>
<evidence type="ECO:0000256" key="3">
    <source>
        <dbReference type="PIRSR" id="PIRSR601461-1"/>
    </source>
</evidence>
<evidence type="ECO:0000313" key="7">
    <source>
        <dbReference type="EMBL" id="KAJ7217786.1"/>
    </source>
</evidence>
<dbReference type="PANTHER" id="PTHR47966">
    <property type="entry name" value="BETA-SITE APP-CLEAVING ENZYME, ISOFORM A-RELATED"/>
    <property type="match status" value="1"/>
</dbReference>
<dbReference type="AlphaFoldDB" id="A0AAD6VV90"/>
<dbReference type="InterPro" id="IPR021109">
    <property type="entry name" value="Peptidase_aspartic_dom_sf"/>
</dbReference>
<evidence type="ECO:0000259" key="6">
    <source>
        <dbReference type="PROSITE" id="PS51767"/>
    </source>
</evidence>
<dbReference type="PROSITE" id="PS51767">
    <property type="entry name" value="PEPTIDASE_A1"/>
    <property type="match status" value="1"/>
</dbReference>
<dbReference type="Pfam" id="PF00026">
    <property type="entry name" value="Asp"/>
    <property type="match status" value="1"/>
</dbReference>
<dbReference type="Proteomes" id="UP001219525">
    <property type="component" value="Unassembled WGS sequence"/>
</dbReference>
<comment type="caution">
    <text evidence="7">The sequence shown here is derived from an EMBL/GenBank/DDBJ whole genome shotgun (WGS) entry which is preliminary data.</text>
</comment>
<evidence type="ECO:0000256" key="1">
    <source>
        <dbReference type="ARBA" id="ARBA00007447"/>
    </source>
</evidence>
<dbReference type="InterPro" id="IPR033121">
    <property type="entry name" value="PEPTIDASE_A1"/>
</dbReference>
<feature type="active site" evidence="3">
    <location>
        <position position="267"/>
    </location>
</feature>
<comment type="similarity">
    <text evidence="1 4">Belongs to the peptidase A1 family.</text>
</comment>
<dbReference type="GO" id="GO:0006508">
    <property type="term" value="P:proteolysis"/>
    <property type="evidence" value="ECO:0007669"/>
    <property type="project" value="UniProtKB-KW"/>
</dbReference>
<dbReference type="InterPro" id="IPR001969">
    <property type="entry name" value="Aspartic_peptidase_AS"/>
</dbReference>
<feature type="active site" evidence="3">
    <location>
        <position position="81"/>
    </location>
</feature>
<gene>
    <name evidence="7" type="ORF">GGX14DRAFT_495037</name>
</gene>
<evidence type="ECO:0000256" key="2">
    <source>
        <dbReference type="ARBA" id="ARBA00022750"/>
    </source>
</evidence>
<evidence type="ECO:0000256" key="4">
    <source>
        <dbReference type="RuleBase" id="RU000454"/>
    </source>
</evidence>
<dbReference type="SUPFAM" id="SSF50630">
    <property type="entry name" value="Acid proteases"/>
    <property type="match status" value="1"/>
</dbReference>
<sequence>MLRFLGLCALFGISHELVSAQAVPLTVQLQSRVAPVAATQRRRALNPVTVPLADFFLGTDLQWFGNISVGTPPQTVSVVFDTGSSTLEFASTLCGADCSQVKFDSSRSSTFVDGGRTSSITFATGVGVDPVVGANYKLTLRSGTDTVSIGGLSVPNISLFLITDQTPKFDIDPFSGIQGMGATAQGIFAGLINKGLPSLFSLFLTPQAVGNAEMTVGGIDTTKFTGSLTFASLPAGRSSAWTLVSTEVFVNGKTASTLKARQNIIFDSGTSNILFPTNIANAIYALISPDIVPHSAEPGTYGIACDRIPTLTAVISVTFTAQNGMPFNLTIPSSELSVGPFADDPTTCQTLINAFDGLSILGGSLLKHYYSVWDVGGQRLGFAAV</sequence>
<reference evidence="7" key="1">
    <citation type="submission" date="2023-03" db="EMBL/GenBank/DDBJ databases">
        <title>Massive genome expansion in bonnet fungi (Mycena s.s.) driven by repeated elements and novel gene families across ecological guilds.</title>
        <authorList>
            <consortium name="Lawrence Berkeley National Laboratory"/>
            <person name="Harder C.B."/>
            <person name="Miyauchi S."/>
            <person name="Viragh M."/>
            <person name="Kuo A."/>
            <person name="Thoen E."/>
            <person name="Andreopoulos B."/>
            <person name="Lu D."/>
            <person name="Skrede I."/>
            <person name="Drula E."/>
            <person name="Henrissat B."/>
            <person name="Morin E."/>
            <person name="Kohler A."/>
            <person name="Barry K."/>
            <person name="LaButti K."/>
            <person name="Morin E."/>
            <person name="Salamov A."/>
            <person name="Lipzen A."/>
            <person name="Mereny Z."/>
            <person name="Hegedus B."/>
            <person name="Baldrian P."/>
            <person name="Stursova M."/>
            <person name="Weitz H."/>
            <person name="Taylor A."/>
            <person name="Grigoriev I.V."/>
            <person name="Nagy L.G."/>
            <person name="Martin F."/>
            <person name="Kauserud H."/>
        </authorList>
    </citation>
    <scope>NUCLEOTIDE SEQUENCE</scope>
    <source>
        <strain evidence="7">9144</strain>
    </source>
</reference>
<accession>A0AAD6VV90</accession>
<keyword evidence="5" id="KW-0732">Signal</keyword>
<keyword evidence="4 7" id="KW-0645">Protease</keyword>
<feature type="domain" description="Peptidase A1" evidence="6">
    <location>
        <begin position="63"/>
        <end position="383"/>
    </location>
</feature>
<dbReference type="Gene3D" id="2.40.70.10">
    <property type="entry name" value="Acid Proteases"/>
    <property type="match status" value="2"/>
</dbReference>
<dbReference type="InterPro" id="IPR001461">
    <property type="entry name" value="Aspartic_peptidase_A1"/>
</dbReference>
<evidence type="ECO:0000313" key="8">
    <source>
        <dbReference type="Proteomes" id="UP001219525"/>
    </source>
</evidence>
<protein>
    <submittedName>
        <fullName evidence="7">Acid protease</fullName>
    </submittedName>
</protein>
<name>A0AAD6VV90_9AGAR</name>
<keyword evidence="2 4" id="KW-0064">Aspartyl protease</keyword>
<proteinExistence type="inferred from homology"/>
<dbReference type="CDD" id="cd05471">
    <property type="entry name" value="pepsin_like"/>
    <property type="match status" value="1"/>
</dbReference>
<evidence type="ECO:0000256" key="5">
    <source>
        <dbReference type="SAM" id="SignalP"/>
    </source>
</evidence>
<feature type="chain" id="PRO_5042270399" evidence="5">
    <location>
        <begin position="21"/>
        <end position="385"/>
    </location>
</feature>
<keyword evidence="4" id="KW-0378">Hydrolase</keyword>